<proteinExistence type="predicted"/>
<dbReference type="Proteomes" id="UP000307956">
    <property type="component" value="Unassembled WGS sequence"/>
</dbReference>
<protein>
    <submittedName>
        <fullName evidence="2">ABC transporter substrate-binding protein</fullName>
    </submittedName>
</protein>
<dbReference type="OrthoDB" id="9814375at2"/>
<accession>A0A4S4ACV9</accession>
<name>A0A4S4ACV9_9RHOO</name>
<evidence type="ECO:0000256" key="1">
    <source>
        <dbReference type="SAM" id="MobiDB-lite"/>
    </source>
</evidence>
<dbReference type="AlphaFoldDB" id="A0A4S4ACV9"/>
<feature type="region of interest" description="Disordered" evidence="1">
    <location>
        <begin position="11"/>
        <end position="50"/>
    </location>
</feature>
<evidence type="ECO:0000313" key="2">
    <source>
        <dbReference type="EMBL" id="THF56918.1"/>
    </source>
</evidence>
<dbReference type="PIRSF" id="PIRSF027386">
    <property type="entry name" value="UCP027386_ABC_sbc_TM0202"/>
    <property type="match status" value="1"/>
</dbReference>
<dbReference type="SUPFAM" id="SSF53850">
    <property type="entry name" value="Periplasmic binding protein-like II"/>
    <property type="match status" value="1"/>
</dbReference>
<reference evidence="2 3" key="1">
    <citation type="submission" date="2019-04" db="EMBL/GenBank/DDBJ databases">
        <title>Azoarcus rhizosphaerae sp. nov. isolated from rhizosphere of Ficus religiosa.</title>
        <authorList>
            <person name="Lin S.-Y."/>
            <person name="Hameed A."/>
            <person name="Hsu Y.-H."/>
            <person name="Young C.-C."/>
        </authorList>
    </citation>
    <scope>NUCLEOTIDE SEQUENCE [LARGE SCALE GENOMIC DNA]</scope>
    <source>
        <strain evidence="2 3">CC-YHH848</strain>
    </source>
</reference>
<feature type="compositionally biased region" description="Pro residues" evidence="1">
    <location>
        <begin position="12"/>
        <end position="21"/>
    </location>
</feature>
<dbReference type="Gene3D" id="3.40.190.10">
    <property type="entry name" value="Periplasmic binding protein-like II"/>
    <property type="match status" value="2"/>
</dbReference>
<dbReference type="InterPro" id="IPR027024">
    <property type="entry name" value="UCP027386_ABC_sbc_TM0202"/>
</dbReference>
<dbReference type="PANTHER" id="PTHR30024">
    <property type="entry name" value="ALIPHATIC SULFONATES-BINDING PROTEIN-RELATED"/>
    <property type="match status" value="1"/>
</dbReference>
<comment type="caution">
    <text evidence="2">The sequence shown here is derived from an EMBL/GenBank/DDBJ whole genome shotgun (WGS) entry which is preliminary data.</text>
</comment>
<evidence type="ECO:0000313" key="3">
    <source>
        <dbReference type="Proteomes" id="UP000307956"/>
    </source>
</evidence>
<keyword evidence="3" id="KW-1185">Reference proteome</keyword>
<gene>
    <name evidence="2" type="ORF">E6O51_18670</name>
</gene>
<dbReference type="PANTHER" id="PTHR30024:SF46">
    <property type="entry name" value="ABC TRANSPORTER, SUBSTRATE-BINDING LIPOPROTEIN"/>
    <property type="match status" value="1"/>
</dbReference>
<organism evidence="2 3">
    <name type="scientific">Pseudothauera rhizosphaerae</name>
    <dbReference type="NCBI Taxonomy" id="2565932"/>
    <lineage>
        <taxon>Bacteria</taxon>
        <taxon>Pseudomonadati</taxon>
        <taxon>Pseudomonadota</taxon>
        <taxon>Betaproteobacteria</taxon>
        <taxon>Rhodocyclales</taxon>
        <taxon>Zoogloeaceae</taxon>
        <taxon>Pseudothauera</taxon>
    </lineage>
</organism>
<sequence length="385" mass="41072">MGGFQVLLQAPPLRPLSPGPSPARGEGSFASGTSGRRRFSPSPLAGEGRGEGAVPWWRRACSLLCALALLLPSAAQAEKLPRLVLAGPAAAVSFPLVRMAESGALADLAERVEFVLWRDPDQLRVMALEGGADVLAVPTNVAANLYNRGVKLKLANVSTWGILWLVSRSAELKTLADLKGEEIAMPFRADMPDIVFGVLAARQGLDPRRDFRLRYVATPMDAMQLLIARRVDHALLAEPAVSMALRKTKSFPVGLIAPELHRSIDLQAEWGRVLQRPARMPQAGIAVMGARADNPAFVARIQAAYAEALRGCLAERAACARSVAARIDLLSAEAVADALAVSPLEAVPAPAARAELEFFYGVLAERNPALIGGRLPDDGFYGEGR</sequence>
<dbReference type="EMBL" id="SSOD01000019">
    <property type="protein sequence ID" value="THF56918.1"/>
    <property type="molecule type" value="Genomic_DNA"/>
</dbReference>